<keyword evidence="3" id="KW-1185">Reference proteome</keyword>
<accession>Q0W6I3</accession>
<gene>
    <name evidence="2" type="ORF">RCIX603</name>
</gene>
<evidence type="ECO:0000313" key="3">
    <source>
        <dbReference type="Proteomes" id="UP000000663"/>
    </source>
</evidence>
<reference evidence="2 3" key="1">
    <citation type="journal article" date="2006" name="Science">
        <title>Genome of rice cluster I archaea -- the key methane producers in the rice rhizosphere.</title>
        <authorList>
            <person name="Erkel C."/>
            <person name="Kube M."/>
            <person name="Reinhardt R."/>
            <person name="Liesack W."/>
        </authorList>
    </citation>
    <scope>NUCLEOTIDE SEQUENCE [LARGE SCALE GENOMIC DNA]</scope>
    <source>
        <strain evidence="3">DSM 22066 / NBRC 105507 / MRE50</strain>
    </source>
</reference>
<dbReference type="PANTHER" id="PTHR12110">
    <property type="entry name" value="HYDROXYPYRUVATE ISOMERASE"/>
    <property type="match status" value="1"/>
</dbReference>
<evidence type="ECO:0000313" key="2">
    <source>
        <dbReference type="EMBL" id="CAJ36010.1"/>
    </source>
</evidence>
<feature type="domain" description="Xylose isomerase-like TIM barrel" evidence="1">
    <location>
        <begin position="104"/>
        <end position="237"/>
    </location>
</feature>
<dbReference type="SUPFAM" id="SSF51658">
    <property type="entry name" value="Xylose isomerase-like"/>
    <property type="match status" value="1"/>
</dbReference>
<dbReference type="GeneID" id="5144194"/>
<name>Q0W6I3_METAR</name>
<organism evidence="2 3">
    <name type="scientific">Methanocella arvoryzae (strain DSM 22066 / NBRC 105507 / MRE50)</name>
    <dbReference type="NCBI Taxonomy" id="351160"/>
    <lineage>
        <taxon>Archaea</taxon>
        <taxon>Methanobacteriati</taxon>
        <taxon>Methanobacteriota</taxon>
        <taxon>Stenosarchaea group</taxon>
        <taxon>Methanomicrobia</taxon>
        <taxon>Methanocellales</taxon>
        <taxon>Methanocellaceae</taxon>
        <taxon>Methanocella</taxon>
    </lineage>
</organism>
<dbReference type="Proteomes" id="UP000000663">
    <property type="component" value="Chromosome"/>
</dbReference>
<dbReference type="Pfam" id="PF01261">
    <property type="entry name" value="AP_endonuc_2"/>
    <property type="match status" value="1"/>
</dbReference>
<dbReference type="Gene3D" id="3.20.20.150">
    <property type="entry name" value="Divalent-metal-dependent TIM barrel enzymes"/>
    <property type="match status" value="1"/>
</dbReference>
<evidence type="ECO:0000259" key="1">
    <source>
        <dbReference type="Pfam" id="PF01261"/>
    </source>
</evidence>
<proteinExistence type="predicted"/>
<dbReference type="InterPro" id="IPR036237">
    <property type="entry name" value="Xyl_isomerase-like_sf"/>
</dbReference>
<dbReference type="AlphaFoldDB" id="Q0W6I3"/>
<dbReference type="OrthoDB" id="146516at2157"/>
<sequence length="252" mass="28745">MPEVLLQLRPGGRFKDYIRAFDIAERSGFDGVEIESRAMGSDPERMNLLALEHGLPIKSVIAQDPLSYYLLDNTSDYEVIEEVDPEIVVFKTPSASVLSWPLRKIFSEQVRRYVEKLGKQKIAIENTYKTAVLSKPIFNIKGLRDFVYEHDLSVNFDVSDCAASGMDILLSCDMLIPRIKNVHFSDYGGQASRGHIFPGFGLLPLGMFLSRLREYKYKGPITLEVDPRDMPYDSEDHITLYNEIIGFIKSYF</sequence>
<dbReference type="KEGG" id="rci:RCIX603"/>
<dbReference type="eggNOG" id="arCOG01895">
    <property type="taxonomic scope" value="Archaea"/>
</dbReference>
<protein>
    <recommendedName>
        <fullName evidence="1">Xylose isomerase-like TIM barrel domain-containing protein</fullName>
    </recommendedName>
</protein>
<dbReference type="InterPro" id="IPR050312">
    <property type="entry name" value="IolE/XylAMocC-like"/>
</dbReference>
<dbReference type="EMBL" id="AM114193">
    <property type="protein sequence ID" value="CAJ36010.1"/>
    <property type="molecule type" value="Genomic_DNA"/>
</dbReference>
<dbReference type="InterPro" id="IPR013022">
    <property type="entry name" value="Xyl_isomerase-like_TIM-brl"/>
</dbReference>
<dbReference type="RefSeq" id="WP_012036497.1">
    <property type="nucleotide sequence ID" value="NC_009464.1"/>
</dbReference>
<dbReference type="STRING" id="351160.RCIX603"/>